<gene>
    <name evidence="3" type="ORF">GCM10010253_19740</name>
</gene>
<comment type="caution">
    <text evidence="3">The sequence shown here is derived from an EMBL/GenBank/DDBJ whole genome shotgun (WGS) entry which is preliminary data.</text>
</comment>
<feature type="region of interest" description="Disordered" evidence="1">
    <location>
        <begin position="215"/>
        <end position="235"/>
    </location>
</feature>
<evidence type="ECO:0000256" key="2">
    <source>
        <dbReference type="SAM" id="SignalP"/>
    </source>
</evidence>
<feature type="chain" id="PRO_5047518118" evidence="2">
    <location>
        <begin position="30"/>
        <end position="235"/>
    </location>
</feature>
<protein>
    <submittedName>
        <fullName evidence="3">Uncharacterized protein</fullName>
    </submittedName>
</protein>
<evidence type="ECO:0000313" key="4">
    <source>
        <dbReference type="Proteomes" id="UP000659767"/>
    </source>
</evidence>
<evidence type="ECO:0000256" key="1">
    <source>
        <dbReference type="SAM" id="MobiDB-lite"/>
    </source>
</evidence>
<sequence>MAMKGMSVNRNGKTLIAGLVVAFCATACASDPEPQSPYVNAAEVCEGVFASDLEETVEAVTGATSFKRRSGGGMERLIETIEKEYASGRDWSPGGELCEMSAKGSSSTDGTALRFHIYAPHDVNYPGNPEGARRFLLGKEAIANTRSASIYFECVSPQLDGSKNRPARIYGGLSNARDRGDALGNLMENLAVLHSAVLAVAENLECEKGAGLPERLDQGLQELPPLGRRAESDSR</sequence>
<dbReference type="Proteomes" id="UP000659767">
    <property type="component" value="Unassembled WGS sequence"/>
</dbReference>
<proteinExistence type="predicted"/>
<accession>A0ABQ2T266</accession>
<evidence type="ECO:0000313" key="3">
    <source>
        <dbReference type="EMBL" id="GGS45369.1"/>
    </source>
</evidence>
<organism evidence="3 4">
    <name type="scientific">Streptomyces badius</name>
    <dbReference type="NCBI Taxonomy" id="1941"/>
    <lineage>
        <taxon>Bacteria</taxon>
        <taxon>Bacillati</taxon>
        <taxon>Actinomycetota</taxon>
        <taxon>Actinomycetes</taxon>
        <taxon>Kitasatosporales</taxon>
        <taxon>Streptomycetaceae</taxon>
        <taxon>Streptomyces</taxon>
    </lineage>
</organism>
<keyword evidence="4" id="KW-1185">Reference proteome</keyword>
<dbReference type="EMBL" id="BMSZ01000004">
    <property type="protein sequence ID" value="GGS45369.1"/>
    <property type="molecule type" value="Genomic_DNA"/>
</dbReference>
<keyword evidence="2" id="KW-0732">Signal</keyword>
<feature type="signal peptide" evidence="2">
    <location>
        <begin position="1"/>
        <end position="29"/>
    </location>
</feature>
<name>A0ABQ2T266_STRBA</name>
<reference evidence="4" key="1">
    <citation type="journal article" date="2019" name="Int. J. Syst. Evol. Microbiol.">
        <title>The Global Catalogue of Microorganisms (GCM) 10K type strain sequencing project: providing services to taxonomists for standard genome sequencing and annotation.</title>
        <authorList>
            <consortium name="The Broad Institute Genomics Platform"/>
            <consortium name="The Broad Institute Genome Sequencing Center for Infectious Disease"/>
            <person name="Wu L."/>
            <person name="Ma J."/>
        </authorList>
    </citation>
    <scope>NUCLEOTIDE SEQUENCE [LARGE SCALE GENOMIC DNA]</scope>
    <source>
        <strain evidence="4">JCM 4350</strain>
    </source>
</reference>